<dbReference type="PANTHER" id="PTHR30537">
    <property type="entry name" value="HTH-TYPE TRANSCRIPTIONAL REGULATOR"/>
    <property type="match status" value="1"/>
</dbReference>
<dbReference type="InterPro" id="IPR058163">
    <property type="entry name" value="LysR-type_TF_proteobact-type"/>
</dbReference>
<dbReference type="SUPFAM" id="SSF53850">
    <property type="entry name" value="Periplasmic binding protein-like II"/>
    <property type="match status" value="1"/>
</dbReference>
<keyword evidence="3" id="KW-0238">DNA-binding</keyword>
<dbReference type="PROSITE" id="PS50931">
    <property type="entry name" value="HTH_LYSR"/>
    <property type="match status" value="1"/>
</dbReference>
<feature type="domain" description="HTH lysR-type" evidence="5">
    <location>
        <begin position="1"/>
        <end position="59"/>
    </location>
</feature>
<name>A0A6I2L330_9BURK</name>
<dbReference type="EMBL" id="WKJK01000011">
    <property type="protein sequence ID" value="MRW92501.1"/>
    <property type="molecule type" value="Genomic_DNA"/>
</dbReference>
<dbReference type="CDD" id="cd08472">
    <property type="entry name" value="PBP2_CrgA_like_3"/>
    <property type="match status" value="1"/>
</dbReference>
<gene>
    <name evidence="6" type="ORF">GJ699_21105</name>
</gene>
<organism evidence="6 7">
    <name type="scientific">Duganella guangzhouensis</name>
    <dbReference type="NCBI Taxonomy" id="2666084"/>
    <lineage>
        <taxon>Bacteria</taxon>
        <taxon>Pseudomonadati</taxon>
        <taxon>Pseudomonadota</taxon>
        <taxon>Betaproteobacteria</taxon>
        <taxon>Burkholderiales</taxon>
        <taxon>Oxalobacteraceae</taxon>
        <taxon>Telluria group</taxon>
        <taxon>Duganella</taxon>
    </lineage>
</organism>
<dbReference type="InterPro" id="IPR036390">
    <property type="entry name" value="WH_DNA-bd_sf"/>
</dbReference>
<reference evidence="6 7" key="1">
    <citation type="submission" date="2019-11" db="EMBL/GenBank/DDBJ databases">
        <title>Novel species isolated from a subtropical stream in China.</title>
        <authorList>
            <person name="Lu H."/>
        </authorList>
    </citation>
    <scope>NUCLEOTIDE SEQUENCE [LARGE SCALE GENOMIC DNA]</scope>
    <source>
        <strain evidence="6 7">FT80W</strain>
    </source>
</reference>
<sequence>MDQLLALRTFVRIAEAGNFSKAADQLTMPRSTASKLLQDLEDHLGTKLIHRTTRTLTVTPEGAQYYERARRLLGDLDDMDAATRHTRAQPKGRLRIDIGSILANQILLPALPQFQAAYPDIELRIGVSDRPTDLISEGIDCVIRGGALADTTLIARKLCEMAFVTCCHASYLAQYGRPSHPADIEQHHRIVGYFSSLTGKVVPLRFTREDQQLEINAHAAVAVNESTAHLSALTTGMGIGQTFRWFVQDMMERGDMVALLEDWQPPRHPLYVMYPPNRHLNATVRVFVDWAVQLFAQVDERGAP</sequence>
<evidence type="ECO:0000256" key="3">
    <source>
        <dbReference type="ARBA" id="ARBA00023125"/>
    </source>
</evidence>
<keyword evidence="2" id="KW-0805">Transcription regulation</keyword>
<evidence type="ECO:0000256" key="4">
    <source>
        <dbReference type="ARBA" id="ARBA00023163"/>
    </source>
</evidence>
<dbReference type="Proteomes" id="UP000433309">
    <property type="component" value="Unassembled WGS sequence"/>
</dbReference>
<dbReference type="Pfam" id="PF03466">
    <property type="entry name" value="LysR_substrate"/>
    <property type="match status" value="1"/>
</dbReference>
<dbReference type="InterPro" id="IPR000847">
    <property type="entry name" value="LysR_HTH_N"/>
</dbReference>
<evidence type="ECO:0000256" key="2">
    <source>
        <dbReference type="ARBA" id="ARBA00023015"/>
    </source>
</evidence>
<dbReference type="InterPro" id="IPR005119">
    <property type="entry name" value="LysR_subst-bd"/>
</dbReference>
<keyword evidence="4" id="KW-0804">Transcription</keyword>
<comment type="similarity">
    <text evidence="1">Belongs to the LysR transcriptional regulatory family.</text>
</comment>
<dbReference type="Gene3D" id="1.10.10.10">
    <property type="entry name" value="Winged helix-like DNA-binding domain superfamily/Winged helix DNA-binding domain"/>
    <property type="match status" value="1"/>
</dbReference>
<dbReference type="FunFam" id="1.10.10.10:FF:000001">
    <property type="entry name" value="LysR family transcriptional regulator"/>
    <property type="match status" value="1"/>
</dbReference>
<evidence type="ECO:0000313" key="6">
    <source>
        <dbReference type="EMBL" id="MRW92501.1"/>
    </source>
</evidence>
<dbReference type="InterPro" id="IPR036388">
    <property type="entry name" value="WH-like_DNA-bd_sf"/>
</dbReference>
<dbReference type="Gene3D" id="3.40.190.10">
    <property type="entry name" value="Periplasmic binding protein-like II"/>
    <property type="match status" value="2"/>
</dbReference>
<dbReference type="GO" id="GO:0006351">
    <property type="term" value="P:DNA-templated transcription"/>
    <property type="evidence" value="ECO:0007669"/>
    <property type="project" value="TreeGrafter"/>
</dbReference>
<dbReference type="GO" id="GO:0003700">
    <property type="term" value="F:DNA-binding transcription factor activity"/>
    <property type="evidence" value="ECO:0007669"/>
    <property type="project" value="InterPro"/>
</dbReference>
<evidence type="ECO:0000256" key="1">
    <source>
        <dbReference type="ARBA" id="ARBA00009437"/>
    </source>
</evidence>
<dbReference type="AlphaFoldDB" id="A0A6I2L330"/>
<dbReference type="Pfam" id="PF00126">
    <property type="entry name" value="HTH_1"/>
    <property type="match status" value="1"/>
</dbReference>
<accession>A0A6I2L330</accession>
<evidence type="ECO:0000313" key="7">
    <source>
        <dbReference type="Proteomes" id="UP000433309"/>
    </source>
</evidence>
<keyword evidence="7" id="KW-1185">Reference proteome</keyword>
<comment type="caution">
    <text evidence="6">The sequence shown here is derived from an EMBL/GenBank/DDBJ whole genome shotgun (WGS) entry which is preliminary data.</text>
</comment>
<evidence type="ECO:0000259" key="5">
    <source>
        <dbReference type="PROSITE" id="PS50931"/>
    </source>
</evidence>
<dbReference type="PANTHER" id="PTHR30537:SF72">
    <property type="entry name" value="LYSR FAMILY TRANSCRIPTIONAL REGULATOR"/>
    <property type="match status" value="1"/>
</dbReference>
<dbReference type="SUPFAM" id="SSF46785">
    <property type="entry name" value="Winged helix' DNA-binding domain"/>
    <property type="match status" value="1"/>
</dbReference>
<proteinExistence type="inferred from homology"/>
<protein>
    <submittedName>
        <fullName evidence="6">LysR family transcriptional regulator</fullName>
    </submittedName>
</protein>
<dbReference type="RefSeq" id="WP_154379938.1">
    <property type="nucleotide sequence ID" value="NZ_WKJK01000011.1"/>
</dbReference>
<dbReference type="GO" id="GO:0043565">
    <property type="term" value="F:sequence-specific DNA binding"/>
    <property type="evidence" value="ECO:0007669"/>
    <property type="project" value="TreeGrafter"/>
</dbReference>